<accession>A0A918D3X3</accession>
<evidence type="ECO:0000313" key="12">
    <source>
        <dbReference type="EMBL" id="GGN63344.1"/>
    </source>
</evidence>
<comment type="cofactor">
    <cofactor evidence="11">
        <name>Mg(2+)</name>
        <dbReference type="ChEBI" id="CHEBI:18420"/>
    </cofactor>
    <cofactor evidence="11">
        <name>Mn(2+)</name>
        <dbReference type="ChEBI" id="CHEBI:29035"/>
    </cofactor>
    <text evidence="11">Magnesium. Can also use manganese.</text>
</comment>
<evidence type="ECO:0000256" key="8">
    <source>
        <dbReference type="ARBA" id="ARBA00031306"/>
    </source>
</evidence>
<evidence type="ECO:0000256" key="2">
    <source>
        <dbReference type="ARBA" id="ARBA00016337"/>
    </source>
</evidence>
<dbReference type="EMBL" id="BMOS01000026">
    <property type="protein sequence ID" value="GGN63344.1"/>
    <property type="molecule type" value="Genomic_DNA"/>
</dbReference>
<evidence type="ECO:0000256" key="9">
    <source>
        <dbReference type="ARBA" id="ARBA00048540"/>
    </source>
</evidence>
<dbReference type="AlphaFoldDB" id="A0A918D3X3"/>
<proteinExistence type="inferred from homology"/>
<evidence type="ECO:0000256" key="11">
    <source>
        <dbReference type="PIRSR" id="PIRSR006268-2"/>
    </source>
</evidence>
<evidence type="ECO:0000313" key="13">
    <source>
        <dbReference type="Proteomes" id="UP000624041"/>
    </source>
</evidence>
<dbReference type="PIRSF" id="PIRSF006268">
    <property type="entry name" value="ApbE"/>
    <property type="match status" value="1"/>
</dbReference>
<dbReference type="PANTHER" id="PTHR30040:SF2">
    <property type="entry name" value="FAD:PROTEIN FMN TRANSFERASE"/>
    <property type="match status" value="1"/>
</dbReference>
<name>A0A918D3X3_9BACI</name>
<evidence type="ECO:0000256" key="4">
    <source>
        <dbReference type="ARBA" id="ARBA00022679"/>
    </source>
</evidence>
<reference evidence="12" key="2">
    <citation type="submission" date="2020-09" db="EMBL/GenBank/DDBJ databases">
        <authorList>
            <person name="Sun Q."/>
            <person name="Ohkuma M."/>
        </authorList>
    </citation>
    <scope>NUCLEOTIDE SEQUENCE</scope>
    <source>
        <strain evidence="12">JCM 17251</strain>
    </source>
</reference>
<gene>
    <name evidence="12" type="ORF">GCM10007971_30140</name>
</gene>
<dbReference type="RefSeq" id="WP_188858577.1">
    <property type="nucleotide sequence ID" value="NZ_BMOS01000026.1"/>
</dbReference>
<comment type="similarity">
    <text evidence="10">Belongs to the ApbE family.</text>
</comment>
<dbReference type="EC" id="2.7.1.180" evidence="1 10"/>
<reference evidence="12" key="1">
    <citation type="journal article" date="2014" name="Int. J. Syst. Evol. Microbiol.">
        <title>Complete genome sequence of Corynebacterium casei LMG S-19264T (=DSM 44701T), isolated from a smear-ripened cheese.</title>
        <authorList>
            <consortium name="US DOE Joint Genome Institute (JGI-PGF)"/>
            <person name="Walter F."/>
            <person name="Albersmeier A."/>
            <person name="Kalinowski J."/>
            <person name="Ruckert C."/>
        </authorList>
    </citation>
    <scope>NUCLEOTIDE SEQUENCE</scope>
    <source>
        <strain evidence="12">JCM 17251</strain>
    </source>
</reference>
<dbReference type="Proteomes" id="UP000624041">
    <property type="component" value="Unassembled WGS sequence"/>
</dbReference>
<dbReference type="Gene3D" id="3.10.520.10">
    <property type="entry name" value="ApbE-like domains"/>
    <property type="match status" value="1"/>
</dbReference>
<dbReference type="GO" id="GO:0016740">
    <property type="term" value="F:transferase activity"/>
    <property type="evidence" value="ECO:0007669"/>
    <property type="project" value="UniProtKB-UniRule"/>
</dbReference>
<keyword evidence="4 10" id="KW-0808">Transferase</keyword>
<keyword evidence="7 10" id="KW-0460">Magnesium</keyword>
<sequence>MKTREIHMMGTIIQLSVQHKYADFVLDELIIRLEEFNKRFSAHDPDSELMQINKNAGIMPVNVHPQLYELIKIGKLHSTPADSSLNIAIGPLVEAWRIGFGGTEVPADKEIQALLPKTDPMNIILNDAEHTVFLKEPGMFIDLGALAKGFIADLLINDIETLEVKAAIINLGGNVLTYGKSPNQPDGFFRIGIQYPFEARGNHIAIVKAFNQSVVTSGIYERKLTLNNKTYHHILDRHIGYPIETEIAGLTVVSKRSVDGEIWTSRLFGKSAEATIAALEAVEDVTGIVITKNGELHYSESLQPYLVI</sequence>
<dbReference type="GO" id="GO:0046872">
    <property type="term" value="F:metal ion binding"/>
    <property type="evidence" value="ECO:0007669"/>
    <property type="project" value="UniProtKB-UniRule"/>
</dbReference>
<dbReference type="Pfam" id="PF02424">
    <property type="entry name" value="ApbE"/>
    <property type="match status" value="1"/>
</dbReference>
<comment type="catalytic activity">
    <reaction evidence="9 10">
        <text>L-threonyl-[protein] + FAD = FMN-L-threonyl-[protein] + AMP + H(+)</text>
        <dbReference type="Rhea" id="RHEA:36847"/>
        <dbReference type="Rhea" id="RHEA-COMP:11060"/>
        <dbReference type="Rhea" id="RHEA-COMP:11061"/>
        <dbReference type="ChEBI" id="CHEBI:15378"/>
        <dbReference type="ChEBI" id="CHEBI:30013"/>
        <dbReference type="ChEBI" id="CHEBI:57692"/>
        <dbReference type="ChEBI" id="CHEBI:74257"/>
        <dbReference type="ChEBI" id="CHEBI:456215"/>
        <dbReference type="EC" id="2.7.1.180"/>
    </reaction>
</comment>
<evidence type="ECO:0000256" key="6">
    <source>
        <dbReference type="ARBA" id="ARBA00022827"/>
    </source>
</evidence>
<comment type="caution">
    <text evidence="12">The sequence shown here is derived from an EMBL/GenBank/DDBJ whole genome shotgun (WGS) entry which is preliminary data.</text>
</comment>
<protein>
    <recommendedName>
        <fullName evidence="2 10">FAD:protein FMN transferase</fullName>
        <ecNumber evidence="1 10">2.7.1.180</ecNumber>
    </recommendedName>
    <alternativeName>
        <fullName evidence="8 10">Flavin transferase</fullName>
    </alternativeName>
</protein>
<keyword evidence="3 10" id="KW-0285">Flavoprotein</keyword>
<keyword evidence="6 10" id="KW-0274">FAD</keyword>
<keyword evidence="13" id="KW-1185">Reference proteome</keyword>
<organism evidence="12 13">
    <name type="scientific">Oceanobacillus indicireducens</name>
    <dbReference type="NCBI Taxonomy" id="1004261"/>
    <lineage>
        <taxon>Bacteria</taxon>
        <taxon>Bacillati</taxon>
        <taxon>Bacillota</taxon>
        <taxon>Bacilli</taxon>
        <taxon>Bacillales</taxon>
        <taxon>Bacillaceae</taxon>
        <taxon>Oceanobacillus</taxon>
    </lineage>
</organism>
<feature type="binding site" evidence="11">
    <location>
        <position position="265"/>
    </location>
    <ligand>
        <name>Mg(2+)</name>
        <dbReference type="ChEBI" id="CHEBI:18420"/>
    </ligand>
</feature>
<evidence type="ECO:0000256" key="10">
    <source>
        <dbReference type="PIRNR" id="PIRNR006268"/>
    </source>
</evidence>
<dbReference type="InterPro" id="IPR024932">
    <property type="entry name" value="ApbE"/>
</dbReference>
<evidence type="ECO:0000256" key="3">
    <source>
        <dbReference type="ARBA" id="ARBA00022630"/>
    </source>
</evidence>
<keyword evidence="5 10" id="KW-0479">Metal-binding</keyword>
<dbReference type="SUPFAM" id="SSF143631">
    <property type="entry name" value="ApbE-like"/>
    <property type="match status" value="1"/>
</dbReference>
<dbReference type="PANTHER" id="PTHR30040">
    <property type="entry name" value="THIAMINE BIOSYNTHESIS LIPOPROTEIN APBE"/>
    <property type="match status" value="1"/>
</dbReference>
<dbReference type="InterPro" id="IPR003374">
    <property type="entry name" value="ApbE-like_sf"/>
</dbReference>
<feature type="binding site" evidence="11">
    <location>
        <position position="145"/>
    </location>
    <ligand>
        <name>Mg(2+)</name>
        <dbReference type="ChEBI" id="CHEBI:18420"/>
    </ligand>
</feature>
<evidence type="ECO:0000256" key="7">
    <source>
        <dbReference type="ARBA" id="ARBA00022842"/>
    </source>
</evidence>
<evidence type="ECO:0000256" key="1">
    <source>
        <dbReference type="ARBA" id="ARBA00011955"/>
    </source>
</evidence>
<evidence type="ECO:0000256" key="5">
    <source>
        <dbReference type="ARBA" id="ARBA00022723"/>
    </source>
</evidence>